<evidence type="ECO:0000313" key="2">
    <source>
        <dbReference type="EMBL" id="CAK0841147.1"/>
    </source>
</evidence>
<sequence length="201" mass="22812">MSKEAAEKDEACICYCSLQILDRDGIGLKTKGSSVGGPVHLISEEGADKVVFEALFNADDPLFYMELRNEDQFYIFGHLWMDGSSFNEDKKFLNITPMLTQTAHKAMEKSGTKSFEMKATCPFLRDSTSKAIPITATIVEKKFTTKLAAIKLEIPRKDWDEFKDYRVRFWKAGKIWAGAEDKKDDKKDKKEGEGEDGDKKE</sequence>
<reference evidence="2" key="1">
    <citation type="submission" date="2023-10" db="EMBL/GenBank/DDBJ databases">
        <authorList>
            <person name="Chen Y."/>
            <person name="Shah S."/>
            <person name="Dougan E. K."/>
            <person name="Thang M."/>
            <person name="Chan C."/>
        </authorList>
    </citation>
    <scope>NUCLEOTIDE SEQUENCE [LARGE SCALE GENOMIC DNA]</scope>
</reference>
<name>A0ABN9T7T3_9DINO</name>
<keyword evidence="3" id="KW-1185">Reference proteome</keyword>
<dbReference type="Proteomes" id="UP001189429">
    <property type="component" value="Unassembled WGS sequence"/>
</dbReference>
<comment type="caution">
    <text evidence="2">The sequence shown here is derived from an EMBL/GenBank/DDBJ whole genome shotgun (WGS) entry which is preliminary data.</text>
</comment>
<gene>
    <name evidence="2" type="ORF">PCOR1329_LOCUS36425</name>
</gene>
<dbReference type="EMBL" id="CAUYUJ010014431">
    <property type="protein sequence ID" value="CAK0841147.1"/>
    <property type="molecule type" value="Genomic_DNA"/>
</dbReference>
<protein>
    <submittedName>
        <fullName evidence="2">Uncharacterized protein</fullName>
    </submittedName>
</protein>
<feature type="region of interest" description="Disordered" evidence="1">
    <location>
        <begin position="180"/>
        <end position="201"/>
    </location>
</feature>
<proteinExistence type="predicted"/>
<organism evidence="2 3">
    <name type="scientific">Prorocentrum cordatum</name>
    <dbReference type="NCBI Taxonomy" id="2364126"/>
    <lineage>
        <taxon>Eukaryota</taxon>
        <taxon>Sar</taxon>
        <taxon>Alveolata</taxon>
        <taxon>Dinophyceae</taxon>
        <taxon>Prorocentrales</taxon>
        <taxon>Prorocentraceae</taxon>
        <taxon>Prorocentrum</taxon>
    </lineage>
</organism>
<evidence type="ECO:0000256" key="1">
    <source>
        <dbReference type="SAM" id="MobiDB-lite"/>
    </source>
</evidence>
<accession>A0ABN9T7T3</accession>
<evidence type="ECO:0000313" key="3">
    <source>
        <dbReference type="Proteomes" id="UP001189429"/>
    </source>
</evidence>